<evidence type="ECO:0000313" key="3">
    <source>
        <dbReference type="Proteomes" id="UP001497525"/>
    </source>
</evidence>
<feature type="compositionally biased region" description="Polar residues" evidence="1">
    <location>
        <begin position="1"/>
        <end position="22"/>
    </location>
</feature>
<sequence>MIPRVTSSSDSRTIRCNGSDQLEQGKKNPIKRKVTICGTCGRRDTDDGHPPIGSTIISCEYPYGSHNPRYSAPWLSKNSIYQLIAYNGIQQILAEERATLKAPCNLQKTN</sequence>
<name>A0AAV2TSZ5_CALDB</name>
<protein>
    <submittedName>
        <fullName evidence="2">Uncharacterized protein</fullName>
    </submittedName>
</protein>
<proteinExistence type="predicted"/>
<accession>A0AAV2TSZ5</accession>
<dbReference type="AlphaFoldDB" id="A0AAV2TSZ5"/>
<dbReference type="Proteomes" id="UP001497525">
    <property type="component" value="Unassembled WGS sequence"/>
</dbReference>
<organism evidence="2 3">
    <name type="scientific">Calicophoron daubneyi</name>
    <name type="common">Rumen fluke</name>
    <name type="synonym">Paramphistomum daubneyi</name>
    <dbReference type="NCBI Taxonomy" id="300641"/>
    <lineage>
        <taxon>Eukaryota</taxon>
        <taxon>Metazoa</taxon>
        <taxon>Spiralia</taxon>
        <taxon>Lophotrochozoa</taxon>
        <taxon>Platyhelminthes</taxon>
        <taxon>Trematoda</taxon>
        <taxon>Digenea</taxon>
        <taxon>Plagiorchiida</taxon>
        <taxon>Pronocephalata</taxon>
        <taxon>Paramphistomoidea</taxon>
        <taxon>Paramphistomidae</taxon>
        <taxon>Calicophoron</taxon>
    </lineage>
</organism>
<evidence type="ECO:0000313" key="2">
    <source>
        <dbReference type="EMBL" id="CAL5140125.1"/>
    </source>
</evidence>
<evidence type="ECO:0000256" key="1">
    <source>
        <dbReference type="SAM" id="MobiDB-lite"/>
    </source>
</evidence>
<dbReference type="EMBL" id="CAXLJL010000711">
    <property type="protein sequence ID" value="CAL5140125.1"/>
    <property type="molecule type" value="Genomic_DNA"/>
</dbReference>
<comment type="caution">
    <text evidence="2">The sequence shown here is derived from an EMBL/GenBank/DDBJ whole genome shotgun (WGS) entry which is preliminary data.</text>
</comment>
<reference evidence="2" key="1">
    <citation type="submission" date="2024-06" db="EMBL/GenBank/DDBJ databases">
        <authorList>
            <person name="Liu X."/>
            <person name="Lenzi L."/>
            <person name="Haldenby T S."/>
            <person name="Uol C."/>
        </authorList>
    </citation>
    <scope>NUCLEOTIDE SEQUENCE</scope>
</reference>
<feature type="region of interest" description="Disordered" evidence="1">
    <location>
        <begin position="1"/>
        <end position="27"/>
    </location>
</feature>
<gene>
    <name evidence="2" type="ORF">CDAUBV1_LOCUS15308</name>
</gene>